<protein>
    <recommendedName>
        <fullName evidence="4">Aldehyde dehydrogenase domain-containing protein</fullName>
    </recommendedName>
</protein>
<dbReference type="InterPro" id="IPR015590">
    <property type="entry name" value="Aldehyde_DH_dom"/>
</dbReference>
<proteinExistence type="inferred from homology"/>
<keyword evidence="2" id="KW-0560">Oxidoreductase</keyword>
<dbReference type="InterPro" id="IPR016161">
    <property type="entry name" value="Ald_DH/histidinol_DH"/>
</dbReference>
<evidence type="ECO:0000256" key="2">
    <source>
        <dbReference type="ARBA" id="ARBA00023002"/>
    </source>
</evidence>
<dbReference type="EMBL" id="BAAAGU010000091">
    <property type="protein sequence ID" value="GAA0670130.1"/>
    <property type="molecule type" value="Genomic_DNA"/>
</dbReference>
<evidence type="ECO:0000313" key="5">
    <source>
        <dbReference type="EMBL" id="GAA0670130.1"/>
    </source>
</evidence>
<dbReference type="InterPro" id="IPR016162">
    <property type="entry name" value="Ald_DH_N"/>
</dbReference>
<feature type="domain" description="Aldehyde dehydrogenase" evidence="4">
    <location>
        <begin position="1"/>
        <end position="106"/>
    </location>
</feature>
<evidence type="ECO:0000313" key="6">
    <source>
        <dbReference type="Proteomes" id="UP001500724"/>
    </source>
</evidence>
<dbReference type="PANTHER" id="PTHR42804:SF1">
    <property type="entry name" value="ALDEHYDE DEHYDROGENASE-RELATED"/>
    <property type="match status" value="1"/>
</dbReference>
<comment type="similarity">
    <text evidence="1">Belongs to the aldehyde dehydrogenase family.</text>
</comment>
<dbReference type="Pfam" id="PF00171">
    <property type="entry name" value="Aldedh"/>
    <property type="match status" value="1"/>
</dbReference>
<gene>
    <name evidence="5" type="ORF">GCM10009535_57430</name>
</gene>
<dbReference type="SUPFAM" id="SSF53720">
    <property type="entry name" value="ALDH-like"/>
    <property type="match status" value="1"/>
</dbReference>
<dbReference type="PANTHER" id="PTHR42804">
    <property type="entry name" value="ALDEHYDE DEHYDROGENASE"/>
    <property type="match status" value="1"/>
</dbReference>
<organism evidence="5 6">
    <name type="scientific">Streptomyces thermocarboxydovorans</name>
    <dbReference type="NCBI Taxonomy" id="59298"/>
    <lineage>
        <taxon>Bacteria</taxon>
        <taxon>Bacillati</taxon>
        <taxon>Actinomycetota</taxon>
        <taxon>Actinomycetes</taxon>
        <taxon>Kitasatosporales</taxon>
        <taxon>Streptomycetaceae</taxon>
        <taxon>Streptomyces</taxon>
    </lineage>
</organism>
<dbReference type="InterPro" id="IPR016163">
    <property type="entry name" value="Ald_DH_C"/>
</dbReference>
<name>A0ABN1HW51_9ACTN</name>
<keyword evidence="6" id="KW-1185">Reference proteome</keyword>
<accession>A0ABN1HW51</accession>
<evidence type="ECO:0000256" key="3">
    <source>
        <dbReference type="SAM" id="MobiDB-lite"/>
    </source>
</evidence>
<evidence type="ECO:0000256" key="1">
    <source>
        <dbReference type="ARBA" id="ARBA00009986"/>
    </source>
</evidence>
<reference evidence="5 6" key="1">
    <citation type="journal article" date="2019" name="Int. J. Syst. Evol. Microbiol.">
        <title>The Global Catalogue of Microorganisms (GCM) 10K type strain sequencing project: providing services to taxonomists for standard genome sequencing and annotation.</title>
        <authorList>
            <consortium name="The Broad Institute Genomics Platform"/>
            <consortium name="The Broad Institute Genome Sequencing Center for Infectious Disease"/>
            <person name="Wu L."/>
            <person name="Ma J."/>
        </authorList>
    </citation>
    <scope>NUCLEOTIDE SEQUENCE [LARGE SCALE GENOMIC DNA]</scope>
    <source>
        <strain evidence="5 6">JCM 10367</strain>
    </source>
</reference>
<dbReference type="Proteomes" id="UP001500724">
    <property type="component" value="Unassembled WGS sequence"/>
</dbReference>
<dbReference type="Gene3D" id="3.40.309.10">
    <property type="entry name" value="Aldehyde Dehydrogenase, Chain A, domain 2"/>
    <property type="match status" value="1"/>
</dbReference>
<evidence type="ECO:0000259" key="4">
    <source>
        <dbReference type="Pfam" id="PF00171"/>
    </source>
</evidence>
<comment type="caution">
    <text evidence="5">The sequence shown here is derived from an EMBL/GenBank/DDBJ whole genome shotgun (WGS) entry which is preliminary data.</text>
</comment>
<feature type="region of interest" description="Disordered" evidence="3">
    <location>
        <begin position="70"/>
        <end position="127"/>
    </location>
</feature>
<dbReference type="Gene3D" id="3.40.605.10">
    <property type="entry name" value="Aldehyde Dehydrogenase, Chain A, domain 1"/>
    <property type="match status" value="1"/>
</dbReference>
<sequence length="127" mass="13736">MQPTVFVDVNNNAVIAQEEIFAPVLSLIPYDDVDDAVRLANDSDFGLGGTVWTSDPERGRAVAHPVRTGTIGVNHHIPDPTAPFGGVKASGLGRELGPEGLSPVTSARRAPWRCSPRRPTWPEPPYW</sequence>